<gene>
    <name evidence="4" type="ORF">P0Y56_16050</name>
</gene>
<feature type="domain" description="Alcohol dehydrogenase-like N-terminal" evidence="3">
    <location>
        <begin position="31"/>
        <end position="156"/>
    </location>
</feature>
<dbReference type="PANTHER" id="PTHR43401">
    <property type="entry name" value="L-THREONINE 3-DEHYDROGENASE"/>
    <property type="match status" value="1"/>
</dbReference>
<feature type="domain" description="Alcohol dehydrogenase-like C-terminal" evidence="2">
    <location>
        <begin position="198"/>
        <end position="292"/>
    </location>
</feature>
<dbReference type="InterPro" id="IPR011032">
    <property type="entry name" value="GroES-like_sf"/>
</dbReference>
<evidence type="ECO:0000313" key="4">
    <source>
        <dbReference type="EMBL" id="WEK46499.1"/>
    </source>
</evidence>
<dbReference type="EMBL" id="CP119316">
    <property type="protein sequence ID" value="WEK46499.1"/>
    <property type="molecule type" value="Genomic_DNA"/>
</dbReference>
<dbReference type="GO" id="GO:0016491">
    <property type="term" value="F:oxidoreductase activity"/>
    <property type="evidence" value="ECO:0007669"/>
    <property type="project" value="UniProtKB-KW"/>
</dbReference>
<evidence type="ECO:0000259" key="3">
    <source>
        <dbReference type="Pfam" id="PF08240"/>
    </source>
</evidence>
<dbReference type="InterPro" id="IPR050129">
    <property type="entry name" value="Zn_alcohol_dh"/>
</dbReference>
<dbReference type="Proteomes" id="UP001218362">
    <property type="component" value="Chromosome"/>
</dbReference>
<accession>A0AAJ5X5T1</accession>
<proteinExistence type="predicted"/>
<dbReference type="Pfam" id="PF08240">
    <property type="entry name" value="ADH_N"/>
    <property type="match status" value="1"/>
</dbReference>
<dbReference type="KEGG" id="acob:P0Y56_16050"/>
<sequence length="370" mass="40101">MTPHPDQVSIAIKTAAETTELRTYPWPELGEDEGMLRIEACGVGGAEPEVYRAAEKWAPVAMGHQIVGSIAAMGPKARKMWKVAPGERVVIQEYLPCKSCKWCLKGEYRFCPDADFFGGAKPRRFGLIDPTDPPHLVGGFAEYIHIPWNTVFHKIPQDLPAELATLAIPIGNGVQWVAMDVNAGPGKTVLIIGPGQQGLGAVLGAKDAGASKIILVGKGARDQARLDLAPELGADHVINVEHESLLDALRRVLGPEGGLDVVVDTTGDPGGANMDQYLEVANYGAWLWVNAMDRGVPVKAVKQKYLTVRSGRGRSWWAVDTALRIITSRRFPLEKMCTHAFGLDEVDRAIKATAGREVEGAIHVIVDPWK</sequence>
<evidence type="ECO:0000259" key="2">
    <source>
        <dbReference type="Pfam" id="PF00107"/>
    </source>
</evidence>
<dbReference type="Gene3D" id="3.40.50.720">
    <property type="entry name" value="NAD(P)-binding Rossmann-like Domain"/>
    <property type="match status" value="1"/>
</dbReference>
<dbReference type="Pfam" id="PF00107">
    <property type="entry name" value="ADH_zinc_N"/>
    <property type="match status" value="1"/>
</dbReference>
<keyword evidence="1" id="KW-0560">Oxidoreductase</keyword>
<dbReference type="InterPro" id="IPR013154">
    <property type="entry name" value="ADH-like_N"/>
</dbReference>
<evidence type="ECO:0000256" key="1">
    <source>
        <dbReference type="ARBA" id="ARBA00023002"/>
    </source>
</evidence>
<organism evidence="4 5">
    <name type="scientific">Candidatus Andeanibacterium colombiense</name>
    <dbReference type="NCBI Taxonomy" id="3121345"/>
    <lineage>
        <taxon>Bacteria</taxon>
        <taxon>Pseudomonadati</taxon>
        <taxon>Pseudomonadota</taxon>
        <taxon>Alphaproteobacteria</taxon>
        <taxon>Sphingomonadales</taxon>
        <taxon>Sphingomonadaceae</taxon>
        <taxon>Candidatus Andeanibacterium</taxon>
    </lineage>
</organism>
<reference evidence="4" key="1">
    <citation type="submission" date="2023-03" db="EMBL/GenBank/DDBJ databases">
        <title>Andean soil-derived lignocellulolytic bacterial consortium as a source of novel taxa and putative plastic-active enzymes.</title>
        <authorList>
            <person name="Diaz-Garcia L."/>
            <person name="Chuvochina M."/>
            <person name="Feuerriegel G."/>
            <person name="Bunk B."/>
            <person name="Sproer C."/>
            <person name="Streit W.R."/>
            <person name="Rodriguez L.M."/>
            <person name="Overmann J."/>
            <person name="Jimenez D.J."/>
        </authorList>
    </citation>
    <scope>NUCLEOTIDE SEQUENCE</scope>
    <source>
        <strain evidence="4">MAG 26</strain>
    </source>
</reference>
<dbReference type="AlphaFoldDB" id="A0AAJ5X5T1"/>
<evidence type="ECO:0000313" key="5">
    <source>
        <dbReference type="Proteomes" id="UP001218362"/>
    </source>
</evidence>
<dbReference type="SUPFAM" id="SSF50129">
    <property type="entry name" value="GroES-like"/>
    <property type="match status" value="1"/>
</dbReference>
<name>A0AAJ5X5T1_9SPHN</name>
<dbReference type="InterPro" id="IPR036291">
    <property type="entry name" value="NAD(P)-bd_dom_sf"/>
</dbReference>
<dbReference type="SUPFAM" id="SSF51735">
    <property type="entry name" value="NAD(P)-binding Rossmann-fold domains"/>
    <property type="match status" value="1"/>
</dbReference>
<dbReference type="Gene3D" id="3.90.180.10">
    <property type="entry name" value="Medium-chain alcohol dehydrogenases, catalytic domain"/>
    <property type="match status" value="1"/>
</dbReference>
<protein>
    <submittedName>
        <fullName evidence="4">Zinc-binding dehydrogenase</fullName>
    </submittedName>
</protein>
<dbReference type="PANTHER" id="PTHR43401:SF2">
    <property type="entry name" value="L-THREONINE 3-DEHYDROGENASE"/>
    <property type="match status" value="1"/>
</dbReference>
<dbReference type="InterPro" id="IPR013149">
    <property type="entry name" value="ADH-like_C"/>
</dbReference>